<sequence>MDKWDGKAFIDKMELDKDKSVLEIGVGTGRLAVRVAPLCGKFYGVDISPKTIERAKENLSQQNDVKLLCGDFLTLDISHSFDVIYSSLTFMHVEEKQKAINKAAALLKDGGKFVLSIDKNQDVFIDTGTRKITVFPDTPEKMKTYIANSGLFLIEHYETEFAHIFVAKKECKCYCGHDCSRCVTYIATQTDDDSLREQSQRFYKEQFGIDIPLEKLNCWGGRTDKVFELCQDCPFRKCCIERNISSCNLCPEYPCAMLKDYQIKYVNKCNQI</sequence>
<dbReference type="Proteomes" id="UP000657006">
    <property type="component" value="Unassembled WGS sequence"/>
</dbReference>
<evidence type="ECO:0000313" key="3">
    <source>
        <dbReference type="Proteomes" id="UP000657006"/>
    </source>
</evidence>
<comment type="caution">
    <text evidence="2">The sequence shown here is derived from an EMBL/GenBank/DDBJ whole genome shotgun (WGS) entry which is preliminary data.</text>
</comment>
<dbReference type="CDD" id="cd02440">
    <property type="entry name" value="AdoMet_MTases"/>
    <property type="match status" value="1"/>
</dbReference>
<keyword evidence="2" id="KW-0808">Transferase</keyword>
<name>A0A926I1E5_9FIRM</name>
<feature type="domain" description="Methyltransferase type 11" evidence="1">
    <location>
        <begin position="22"/>
        <end position="115"/>
    </location>
</feature>
<dbReference type="Pfam" id="PF08241">
    <property type="entry name" value="Methyltransf_11"/>
    <property type="match status" value="1"/>
</dbReference>
<dbReference type="AlphaFoldDB" id="A0A926I1E5"/>
<keyword evidence="2" id="KW-0489">Methyltransferase</keyword>
<organism evidence="2 3">
    <name type="scientific">Bianquea renquensis</name>
    <dbReference type="NCBI Taxonomy" id="2763661"/>
    <lineage>
        <taxon>Bacteria</taxon>
        <taxon>Bacillati</taxon>
        <taxon>Bacillota</taxon>
        <taxon>Clostridia</taxon>
        <taxon>Eubacteriales</taxon>
        <taxon>Bianqueaceae</taxon>
        <taxon>Bianquea</taxon>
    </lineage>
</organism>
<evidence type="ECO:0000313" key="2">
    <source>
        <dbReference type="EMBL" id="MBC8544159.1"/>
    </source>
</evidence>
<dbReference type="GO" id="GO:0008757">
    <property type="term" value="F:S-adenosylmethionine-dependent methyltransferase activity"/>
    <property type="evidence" value="ECO:0007669"/>
    <property type="project" value="InterPro"/>
</dbReference>
<dbReference type="Pfam" id="PF12675">
    <property type="entry name" value="DUF3795"/>
    <property type="match status" value="1"/>
</dbReference>
<proteinExistence type="predicted"/>
<dbReference type="InterPro" id="IPR024227">
    <property type="entry name" value="DUF3795"/>
</dbReference>
<dbReference type="Gene3D" id="3.40.50.150">
    <property type="entry name" value="Vaccinia Virus protein VP39"/>
    <property type="match status" value="1"/>
</dbReference>
<protein>
    <submittedName>
        <fullName evidence="2">Methyltransferase domain-containing protein</fullName>
    </submittedName>
</protein>
<dbReference type="PANTHER" id="PTHR43861">
    <property type="entry name" value="TRANS-ACONITATE 2-METHYLTRANSFERASE-RELATED"/>
    <property type="match status" value="1"/>
</dbReference>
<dbReference type="SUPFAM" id="SSF53335">
    <property type="entry name" value="S-adenosyl-L-methionine-dependent methyltransferases"/>
    <property type="match status" value="1"/>
</dbReference>
<gene>
    <name evidence="2" type="ORF">H8730_11475</name>
</gene>
<dbReference type="InterPro" id="IPR013216">
    <property type="entry name" value="Methyltransf_11"/>
</dbReference>
<dbReference type="EMBL" id="JACRSQ010000017">
    <property type="protein sequence ID" value="MBC8544159.1"/>
    <property type="molecule type" value="Genomic_DNA"/>
</dbReference>
<keyword evidence="3" id="KW-1185">Reference proteome</keyword>
<dbReference type="GO" id="GO:0032259">
    <property type="term" value="P:methylation"/>
    <property type="evidence" value="ECO:0007669"/>
    <property type="project" value="UniProtKB-KW"/>
</dbReference>
<dbReference type="InterPro" id="IPR029063">
    <property type="entry name" value="SAM-dependent_MTases_sf"/>
</dbReference>
<reference evidence="2" key="1">
    <citation type="submission" date="2020-08" db="EMBL/GenBank/DDBJ databases">
        <title>Genome public.</title>
        <authorList>
            <person name="Liu C."/>
            <person name="Sun Q."/>
        </authorList>
    </citation>
    <scope>NUCLEOTIDE SEQUENCE</scope>
    <source>
        <strain evidence="2">NSJ-32</strain>
    </source>
</reference>
<accession>A0A926I1E5</accession>
<dbReference type="RefSeq" id="WP_177718575.1">
    <property type="nucleotide sequence ID" value="NZ_JACRSQ010000017.1"/>
</dbReference>
<evidence type="ECO:0000259" key="1">
    <source>
        <dbReference type="Pfam" id="PF08241"/>
    </source>
</evidence>